<proteinExistence type="predicted"/>
<dbReference type="Proteomes" id="UP001056384">
    <property type="component" value="Chromosome 2"/>
</dbReference>
<feature type="compositionally biased region" description="Polar residues" evidence="1">
    <location>
        <begin position="276"/>
        <end position="285"/>
    </location>
</feature>
<evidence type="ECO:0000256" key="1">
    <source>
        <dbReference type="SAM" id="MobiDB-lite"/>
    </source>
</evidence>
<gene>
    <name evidence="2" type="ORF">Slin15195_G034580</name>
</gene>
<feature type="compositionally biased region" description="Low complexity" evidence="1">
    <location>
        <begin position="177"/>
        <end position="190"/>
    </location>
</feature>
<feature type="compositionally biased region" description="Basic and acidic residues" evidence="1">
    <location>
        <begin position="16"/>
        <end position="30"/>
    </location>
</feature>
<dbReference type="AlphaFoldDB" id="A0A9Q9ALC2"/>
<organism evidence="2 3">
    <name type="scientific">Septoria linicola</name>
    <dbReference type="NCBI Taxonomy" id="215465"/>
    <lineage>
        <taxon>Eukaryota</taxon>
        <taxon>Fungi</taxon>
        <taxon>Dikarya</taxon>
        <taxon>Ascomycota</taxon>
        <taxon>Pezizomycotina</taxon>
        <taxon>Dothideomycetes</taxon>
        <taxon>Dothideomycetidae</taxon>
        <taxon>Mycosphaerellales</taxon>
        <taxon>Mycosphaerellaceae</taxon>
        <taxon>Septoria</taxon>
    </lineage>
</organism>
<feature type="compositionally biased region" description="Pro residues" evidence="1">
    <location>
        <begin position="412"/>
        <end position="421"/>
    </location>
</feature>
<sequence length="451" mass="46801">MPFDGKAMLKGGWHPAGDKQIKKETWKSDLKGLATGKKKDPYAEARDNHVSAPLTTLRDPDAFGPPPKARSHYDANGQALNPVAVARRAGTGMSAGGGSAIPQSLAAIPTEHRGGLGAPVVETGYKERREREMREREAREQEELNVERGPYQKDTTGIDTRNFAPPPRHYAVGGGAASPAASAVRGRASPALPPRVPPRQTTGTLPPPPTRQTAGTIAAQSSGPKPYLPPRQNEYPDEHTPAPPPTYGEALHAPSPPAQTVGNKFETAATGAAQRFGQQAATSWMQQRQQPQAQDPGAVNQGAARRLAGAGVSVPGFGIGGSSGSSTLQQNQQVPMPSAQQMQSAASFASGAASRFGQQQQQSLSQSSNSTQGHGGQLSELQQRFARMGTPGSSSAPAGQESGVIAAAAQKKPPPPPPPKKAPGLQAAQPGGEATAGDAPPPVPMSSKPKW</sequence>
<feature type="compositionally biased region" description="Low complexity" evidence="1">
    <location>
        <begin position="335"/>
        <end position="372"/>
    </location>
</feature>
<keyword evidence="3" id="KW-1185">Reference proteome</keyword>
<dbReference type="EMBL" id="CP099419">
    <property type="protein sequence ID" value="USW50139.1"/>
    <property type="molecule type" value="Genomic_DNA"/>
</dbReference>
<evidence type="ECO:0000313" key="2">
    <source>
        <dbReference type="EMBL" id="USW50139.1"/>
    </source>
</evidence>
<reference evidence="2" key="1">
    <citation type="submission" date="2022-06" db="EMBL/GenBank/DDBJ databases">
        <title>Complete genome sequences of two strains of the flax pathogen Septoria linicola.</title>
        <authorList>
            <person name="Lapalu N."/>
            <person name="Simon A."/>
            <person name="Demenou B."/>
            <person name="Paumier D."/>
            <person name="Guillot M.-P."/>
            <person name="Gout L."/>
            <person name="Valade R."/>
        </authorList>
    </citation>
    <scope>NUCLEOTIDE SEQUENCE</scope>
    <source>
        <strain evidence="2">SE15195</strain>
    </source>
</reference>
<evidence type="ECO:0000313" key="3">
    <source>
        <dbReference type="Proteomes" id="UP001056384"/>
    </source>
</evidence>
<protein>
    <submittedName>
        <fullName evidence="2">Uncharacterized protein</fullName>
    </submittedName>
</protein>
<feature type="compositionally biased region" description="Basic and acidic residues" evidence="1">
    <location>
        <begin position="37"/>
        <end position="49"/>
    </location>
</feature>
<feature type="compositionally biased region" description="Basic and acidic residues" evidence="1">
    <location>
        <begin position="124"/>
        <end position="146"/>
    </location>
</feature>
<feature type="region of interest" description="Disordered" evidence="1">
    <location>
        <begin position="1"/>
        <end position="76"/>
    </location>
</feature>
<feature type="region of interest" description="Disordered" evidence="1">
    <location>
        <begin position="108"/>
        <end position="451"/>
    </location>
</feature>
<feature type="compositionally biased region" description="Polar residues" evidence="1">
    <location>
        <begin position="211"/>
        <end position="223"/>
    </location>
</feature>
<accession>A0A9Q9ALC2</accession>
<name>A0A9Q9ALC2_9PEZI</name>